<dbReference type="Proteomes" id="UP001620461">
    <property type="component" value="Unassembled WGS sequence"/>
</dbReference>
<reference evidence="2 3" key="1">
    <citation type="submission" date="2020-10" db="EMBL/GenBank/DDBJ databases">
        <title>Phylogeny of dyella-like bacteria.</title>
        <authorList>
            <person name="Fu J."/>
        </authorList>
    </citation>
    <scope>NUCLEOTIDE SEQUENCE [LARGE SCALE GENOMIC DNA]</scope>
    <source>
        <strain evidence="2 3">JP1</strain>
    </source>
</reference>
<organism evidence="2 3">
    <name type="scientific">Dyella jejuensis</name>
    <dbReference type="NCBI Taxonomy" id="1432009"/>
    <lineage>
        <taxon>Bacteria</taxon>
        <taxon>Pseudomonadati</taxon>
        <taxon>Pseudomonadota</taxon>
        <taxon>Gammaproteobacteria</taxon>
        <taxon>Lysobacterales</taxon>
        <taxon>Rhodanobacteraceae</taxon>
        <taxon>Dyella</taxon>
    </lineage>
</organism>
<sequence length="86" mass="9712">MHHPCLPGHFPGHPLVPGVVLLEQVASALRDWRRQRLARVVEAKFLAPLYPDEEAALELEERAGRIRFQVQREDRVLARGIVEGAA</sequence>
<proteinExistence type="predicted"/>
<evidence type="ECO:0000259" key="1">
    <source>
        <dbReference type="Pfam" id="PF22818"/>
    </source>
</evidence>
<dbReference type="Gene3D" id="3.10.129.10">
    <property type="entry name" value="Hotdog Thioesterase"/>
    <property type="match status" value="1"/>
</dbReference>
<protein>
    <submittedName>
        <fullName evidence="2">Hydroxymyristoyl-ACP dehydratase</fullName>
    </submittedName>
</protein>
<dbReference type="Pfam" id="PF22818">
    <property type="entry name" value="ApeI-like"/>
    <property type="match status" value="1"/>
</dbReference>
<dbReference type="SUPFAM" id="SSF54637">
    <property type="entry name" value="Thioesterase/thiol ester dehydrase-isomerase"/>
    <property type="match status" value="1"/>
</dbReference>
<gene>
    <name evidence="2" type="ORF">ISP15_17310</name>
</gene>
<comment type="caution">
    <text evidence="2">The sequence shown here is derived from an EMBL/GenBank/DDBJ whole genome shotgun (WGS) entry which is preliminary data.</text>
</comment>
<keyword evidence="3" id="KW-1185">Reference proteome</keyword>
<evidence type="ECO:0000313" key="3">
    <source>
        <dbReference type="Proteomes" id="UP001620461"/>
    </source>
</evidence>
<feature type="domain" description="ApeI dehydratase-like" evidence="1">
    <location>
        <begin position="3"/>
        <end position="79"/>
    </location>
</feature>
<accession>A0ABW8JLV8</accession>
<dbReference type="RefSeq" id="WP_404549184.1">
    <property type="nucleotide sequence ID" value="NZ_JADIKJ010000024.1"/>
</dbReference>
<dbReference type="EMBL" id="JADIKJ010000024">
    <property type="protein sequence ID" value="MFK2902098.1"/>
    <property type="molecule type" value="Genomic_DNA"/>
</dbReference>
<dbReference type="InterPro" id="IPR054545">
    <property type="entry name" value="ApeI-like"/>
</dbReference>
<evidence type="ECO:0000313" key="2">
    <source>
        <dbReference type="EMBL" id="MFK2902098.1"/>
    </source>
</evidence>
<dbReference type="InterPro" id="IPR029069">
    <property type="entry name" value="HotDog_dom_sf"/>
</dbReference>
<name>A0ABW8JLV8_9GAMM</name>